<dbReference type="Gene3D" id="3.80.10.10">
    <property type="entry name" value="Ribonuclease Inhibitor"/>
    <property type="match status" value="1"/>
</dbReference>
<dbReference type="Pfam" id="PF23247">
    <property type="entry name" value="LRR_RPS2"/>
    <property type="match status" value="1"/>
</dbReference>
<gene>
    <name evidence="3" type="ORF">O6P43_027817</name>
</gene>
<accession>A0AAD7L5A2</accession>
<dbReference type="InterPro" id="IPR032675">
    <property type="entry name" value="LRR_dom_sf"/>
</dbReference>
<sequence length="214" mass="24706">MHDVLRDMSLWVACEHGSSSKFVVFDEDYSLSKWKEAERISLWNSSDWHSRLTDLYEQPFSPRVLTMIVRDAMLQKFSDGFFRIGQVIKVLDLSHNSKLMELPPVYSCKIRDLRWLAHAPCLQSLVIRYCYTLEEVVVEDHGAGEIQSVNWNTFASLETLELVNLNRLRSICTHALCFPCLKKVVVLHCPALEKLPFDSDSAKNSLEHIIGDYE</sequence>
<protein>
    <submittedName>
        <fullName evidence="3">Disease resistance protein</fullName>
    </submittedName>
</protein>
<dbReference type="PANTHER" id="PTHR33463">
    <property type="entry name" value="NB-ARC DOMAIN-CONTAINING PROTEIN-RELATED"/>
    <property type="match status" value="1"/>
</dbReference>
<name>A0AAD7L5A2_QUISA</name>
<dbReference type="InterPro" id="IPR057135">
    <property type="entry name" value="At4g27190-like_LRR"/>
</dbReference>
<proteinExistence type="predicted"/>
<dbReference type="InterPro" id="IPR050905">
    <property type="entry name" value="Plant_NBS-LRR"/>
</dbReference>
<dbReference type="AlphaFoldDB" id="A0AAD7L5A2"/>
<keyword evidence="1" id="KW-0611">Plant defense</keyword>
<evidence type="ECO:0000313" key="4">
    <source>
        <dbReference type="Proteomes" id="UP001163823"/>
    </source>
</evidence>
<dbReference type="KEGG" id="qsa:O6P43_027817"/>
<keyword evidence="4" id="KW-1185">Reference proteome</keyword>
<comment type="caution">
    <text evidence="3">The sequence shown here is derived from an EMBL/GenBank/DDBJ whole genome shotgun (WGS) entry which is preliminary data.</text>
</comment>
<reference evidence="3" key="1">
    <citation type="journal article" date="2023" name="Science">
        <title>Elucidation of the pathway for biosynthesis of saponin adjuvants from the soapbark tree.</title>
        <authorList>
            <person name="Reed J."/>
            <person name="Orme A."/>
            <person name="El-Demerdash A."/>
            <person name="Owen C."/>
            <person name="Martin L.B.B."/>
            <person name="Misra R.C."/>
            <person name="Kikuchi S."/>
            <person name="Rejzek M."/>
            <person name="Martin A.C."/>
            <person name="Harkess A."/>
            <person name="Leebens-Mack J."/>
            <person name="Louveau T."/>
            <person name="Stephenson M.J."/>
            <person name="Osbourn A."/>
        </authorList>
    </citation>
    <scope>NUCLEOTIDE SEQUENCE</scope>
    <source>
        <strain evidence="3">S10</strain>
    </source>
</reference>
<feature type="domain" description="Disease resistance protein At4g27190-like leucine-rich repeats" evidence="2">
    <location>
        <begin position="121"/>
        <end position="197"/>
    </location>
</feature>
<evidence type="ECO:0000313" key="3">
    <source>
        <dbReference type="EMBL" id="KAJ7951831.1"/>
    </source>
</evidence>
<dbReference type="EMBL" id="JARAOO010000011">
    <property type="protein sequence ID" value="KAJ7951831.1"/>
    <property type="molecule type" value="Genomic_DNA"/>
</dbReference>
<dbReference type="SUPFAM" id="SSF52058">
    <property type="entry name" value="L domain-like"/>
    <property type="match status" value="1"/>
</dbReference>
<evidence type="ECO:0000259" key="2">
    <source>
        <dbReference type="Pfam" id="PF23247"/>
    </source>
</evidence>
<organism evidence="3 4">
    <name type="scientific">Quillaja saponaria</name>
    <name type="common">Soap bark tree</name>
    <dbReference type="NCBI Taxonomy" id="32244"/>
    <lineage>
        <taxon>Eukaryota</taxon>
        <taxon>Viridiplantae</taxon>
        <taxon>Streptophyta</taxon>
        <taxon>Embryophyta</taxon>
        <taxon>Tracheophyta</taxon>
        <taxon>Spermatophyta</taxon>
        <taxon>Magnoliopsida</taxon>
        <taxon>eudicotyledons</taxon>
        <taxon>Gunneridae</taxon>
        <taxon>Pentapetalae</taxon>
        <taxon>rosids</taxon>
        <taxon>fabids</taxon>
        <taxon>Fabales</taxon>
        <taxon>Quillajaceae</taxon>
        <taxon>Quillaja</taxon>
    </lineage>
</organism>
<dbReference type="Proteomes" id="UP001163823">
    <property type="component" value="Chromosome 11"/>
</dbReference>
<evidence type="ECO:0000256" key="1">
    <source>
        <dbReference type="ARBA" id="ARBA00022821"/>
    </source>
</evidence>